<organism evidence="1 2">
    <name type="scientific">Salimicrobium flavidum</name>
    <dbReference type="NCBI Taxonomy" id="570947"/>
    <lineage>
        <taxon>Bacteria</taxon>
        <taxon>Bacillati</taxon>
        <taxon>Bacillota</taxon>
        <taxon>Bacilli</taxon>
        <taxon>Bacillales</taxon>
        <taxon>Bacillaceae</taxon>
        <taxon>Salimicrobium</taxon>
    </lineage>
</organism>
<reference evidence="2" key="1">
    <citation type="submission" date="2017-01" db="EMBL/GenBank/DDBJ databases">
        <authorList>
            <person name="Varghese N."/>
            <person name="Submissions S."/>
        </authorList>
    </citation>
    <scope>NUCLEOTIDE SEQUENCE [LARGE SCALE GENOMIC DNA]</scope>
    <source>
        <strain evidence="2">DSM 23127</strain>
    </source>
</reference>
<dbReference type="RefSeq" id="WP_234983148.1">
    <property type="nucleotide sequence ID" value="NZ_FTOC01000004.1"/>
</dbReference>
<dbReference type="AlphaFoldDB" id="A0A1N7JAJ4"/>
<protein>
    <submittedName>
        <fullName evidence="1">Uncharacterized protein</fullName>
    </submittedName>
</protein>
<evidence type="ECO:0000313" key="1">
    <source>
        <dbReference type="EMBL" id="SIS46271.1"/>
    </source>
</evidence>
<dbReference type="Proteomes" id="UP000187608">
    <property type="component" value="Unassembled WGS sequence"/>
</dbReference>
<gene>
    <name evidence="1" type="ORF">SAMN05421687_104266</name>
</gene>
<evidence type="ECO:0000313" key="2">
    <source>
        <dbReference type="Proteomes" id="UP000187608"/>
    </source>
</evidence>
<keyword evidence="2" id="KW-1185">Reference proteome</keyword>
<name>A0A1N7JAJ4_9BACI</name>
<proteinExistence type="predicted"/>
<sequence length="98" mass="10970">MKRTIENIKLVFSRYVEGDINVRTFGGAFNEMVDHLQRKLENLDQNGDYPGIHSGEGASLLVAFVDGLIVQYYTGAHDIEALNDKTPFLKSVLLNSLQ</sequence>
<accession>A0A1N7JAJ4</accession>
<dbReference type="EMBL" id="FTOC01000004">
    <property type="protein sequence ID" value="SIS46271.1"/>
    <property type="molecule type" value="Genomic_DNA"/>
</dbReference>